<proteinExistence type="predicted"/>
<dbReference type="InterPro" id="IPR009057">
    <property type="entry name" value="Homeodomain-like_sf"/>
</dbReference>
<keyword evidence="1" id="KW-0238">DNA-binding</keyword>
<gene>
    <name evidence="3" type="ORF">POJ06DRAFT_299154</name>
</gene>
<organism evidence="3 4">
    <name type="scientific">Lipomyces tetrasporus</name>
    <dbReference type="NCBI Taxonomy" id="54092"/>
    <lineage>
        <taxon>Eukaryota</taxon>
        <taxon>Fungi</taxon>
        <taxon>Dikarya</taxon>
        <taxon>Ascomycota</taxon>
        <taxon>Saccharomycotina</taxon>
        <taxon>Lipomycetes</taxon>
        <taxon>Lipomycetales</taxon>
        <taxon>Lipomycetaceae</taxon>
        <taxon>Lipomyces</taxon>
    </lineage>
</organism>
<name>A0AAD7QWZ5_9ASCO</name>
<evidence type="ECO:0000256" key="1">
    <source>
        <dbReference type="RuleBase" id="RU000682"/>
    </source>
</evidence>
<dbReference type="GO" id="GO:0005634">
    <property type="term" value="C:nucleus"/>
    <property type="evidence" value="ECO:0007669"/>
    <property type="project" value="UniProtKB-SubCell"/>
</dbReference>
<dbReference type="GeneID" id="80885839"/>
<evidence type="ECO:0000313" key="4">
    <source>
        <dbReference type="Proteomes" id="UP001217417"/>
    </source>
</evidence>
<reference evidence="3" key="1">
    <citation type="submission" date="2023-03" db="EMBL/GenBank/DDBJ databases">
        <title>Near-Complete genome sequence of Lipomyces tetrasporous NRRL Y-64009, an oleaginous yeast capable of growing on lignocellulosic hydrolysates.</title>
        <authorList>
            <consortium name="Lawrence Berkeley National Laboratory"/>
            <person name="Jagtap S.S."/>
            <person name="Liu J.-J."/>
            <person name="Walukiewicz H.E."/>
            <person name="Pangilinan J."/>
            <person name="Lipzen A."/>
            <person name="Ahrendt S."/>
            <person name="Koriabine M."/>
            <person name="Cobaugh K."/>
            <person name="Salamov A."/>
            <person name="Yoshinaga Y."/>
            <person name="Ng V."/>
            <person name="Daum C."/>
            <person name="Grigoriev I.V."/>
            <person name="Slininger P.J."/>
            <person name="Dien B.S."/>
            <person name="Jin Y.-S."/>
            <person name="Rao C.V."/>
        </authorList>
    </citation>
    <scope>NUCLEOTIDE SEQUENCE</scope>
    <source>
        <strain evidence="3">NRRL Y-64009</strain>
    </source>
</reference>
<dbReference type="GO" id="GO:0003677">
    <property type="term" value="F:DNA binding"/>
    <property type="evidence" value="ECO:0007669"/>
    <property type="project" value="UniProtKB-KW"/>
</dbReference>
<dbReference type="Gene3D" id="1.10.10.60">
    <property type="entry name" value="Homeodomain-like"/>
    <property type="match status" value="1"/>
</dbReference>
<accession>A0AAD7QWZ5</accession>
<comment type="subcellular location">
    <subcellularLocation>
        <location evidence="1">Nucleus</location>
    </subcellularLocation>
</comment>
<dbReference type="SUPFAM" id="SSF46689">
    <property type="entry name" value="Homeodomain-like"/>
    <property type="match status" value="1"/>
</dbReference>
<dbReference type="RefSeq" id="XP_056046305.1">
    <property type="nucleotide sequence ID" value="XM_056190673.1"/>
</dbReference>
<keyword evidence="1" id="KW-0371">Homeobox</keyword>
<dbReference type="InterPro" id="IPR001356">
    <property type="entry name" value="HD"/>
</dbReference>
<sequence>MLAHSKSSDLQCLADACEIAMPNLAFRRPQSFLQLTKATIYTPSGQLLDSTIEYELAKDQARFLCDLYYQASRLRVRTELQVEPKFSSSELARTMTPIFRNRLNHALLALNGDHTYQRERISDRRSKFPNKVAKILGKVFEIRSHPSLYEMDMLSSLCGLEYHQVKIWVCHTVPPHRFGESNSISLPIAALAQG</sequence>
<dbReference type="AlphaFoldDB" id="A0AAD7QWZ5"/>
<evidence type="ECO:0000313" key="3">
    <source>
        <dbReference type="EMBL" id="KAJ8102855.1"/>
    </source>
</evidence>
<protein>
    <recommendedName>
        <fullName evidence="2">Homeobox domain-containing protein</fullName>
    </recommendedName>
</protein>
<dbReference type="Proteomes" id="UP001217417">
    <property type="component" value="Unassembled WGS sequence"/>
</dbReference>
<dbReference type="Pfam" id="PF00046">
    <property type="entry name" value="Homeodomain"/>
    <property type="match status" value="1"/>
</dbReference>
<dbReference type="CDD" id="cd00086">
    <property type="entry name" value="homeodomain"/>
    <property type="match status" value="1"/>
</dbReference>
<evidence type="ECO:0000259" key="2">
    <source>
        <dbReference type="Pfam" id="PF00046"/>
    </source>
</evidence>
<keyword evidence="1" id="KW-0539">Nucleus</keyword>
<feature type="domain" description="Homeobox" evidence="2">
    <location>
        <begin position="124"/>
        <end position="169"/>
    </location>
</feature>
<dbReference type="EMBL" id="JARPMG010000002">
    <property type="protein sequence ID" value="KAJ8102855.1"/>
    <property type="molecule type" value="Genomic_DNA"/>
</dbReference>
<keyword evidence="4" id="KW-1185">Reference proteome</keyword>
<comment type="caution">
    <text evidence="3">The sequence shown here is derived from an EMBL/GenBank/DDBJ whole genome shotgun (WGS) entry which is preliminary data.</text>
</comment>